<dbReference type="PANTHER" id="PTHR30354">
    <property type="entry name" value="GNT FAMILY GLUCONATE TRANSPORTER"/>
    <property type="match status" value="1"/>
</dbReference>
<dbReference type="EMBL" id="JARFPK010000007">
    <property type="protein sequence ID" value="MDF0590048.1"/>
    <property type="molecule type" value="Genomic_DNA"/>
</dbReference>
<keyword evidence="1" id="KW-0472">Membrane</keyword>
<feature type="transmembrane region" description="Helical" evidence="1">
    <location>
        <begin position="176"/>
        <end position="195"/>
    </location>
</feature>
<feature type="transmembrane region" description="Helical" evidence="1">
    <location>
        <begin position="303"/>
        <end position="322"/>
    </location>
</feature>
<organism evidence="2 3">
    <name type="scientific">Candidatus Methanocrinis natronophilus</name>
    <dbReference type="NCBI Taxonomy" id="3033396"/>
    <lineage>
        <taxon>Archaea</taxon>
        <taxon>Methanobacteriati</taxon>
        <taxon>Methanobacteriota</taxon>
        <taxon>Stenosarchaea group</taxon>
        <taxon>Methanomicrobia</taxon>
        <taxon>Methanotrichales</taxon>
        <taxon>Methanotrichaceae</taxon>
        <taxon>Methanocrinis</taxon>
    </lineage>
</organism>
<feature type="transmembrane region" description="Helical" evidence="1">
    <location>
        <begin position="343"/>
        <end position="362"/>
    </location>
</feature>
<feature type="transmembrane region" description="Helical" evidence="1">
    <location>
        <begin position="142"/>
        <end position="164"/>
    </location>
</feature>
<protein>
    <recommendedName>
        <fullName evidence="4">GntP family permease</fullName>
    </recommendedName>
</protein>
<feature type="transmembrane region" description="Helical" evidence="1">
    <location>
        <begin position="47"/>
        <end position="72"/>
    </location>
</feature>
<evidence type="ECO:0000313" key="2">
    <source>
        <dbReference type="EMBL" id="MDF0590048.1"/>
    </source>
</evidence>
<dbReference type="RefSeq" id="WP_316965809.1">
    <property type="nucleotide sequence ID" value="NZ_JARFPK010000007.1"/>
</dbReference>
<dbReference type="PANTHER" id="PTHR30354:SF11">
    <property type="entry name" value="PERMEASE"/>
    <property type="match status" value="1"/>
</dbReference>
<proteinExistence type="predicted"/>
<gene>
    <name evidence="2" type="ORF">P0O15_02490</name>
</gene>
<name>A0ABT5X5S4_9EURY</name>
<evidence type="ECO:0008006" key="4">
    <source>
        <dbReference type="Google" id="ProtNLM"/>
    </source>
</evidence>
<accession>A0ABT5X5S4</accession>
<feature type="transmembrane region" description="Helical" evidence="1">
    <location>
        <begin position="273"/>
        <end position="291"/>
    </location>
</feature>
<dbReference type="Pfam" id="PF02447">
    <property type="entry name" value="GntP_permease"/>
    <property type="match status" value="1"/>
</dbReference>
<evidence type="ECO:0000256" key="1">
    <source>
        <dbReference type="SAM" id="Phobius"/>
    </source>
</evidence>
<keyword evidence="1" id="KW-1133">Transmembrane helix</keyword>
<sequence>MDPLAAFVLAILLVALLTVKTGLSPFLSLLVASLVYGLLLGMGPDLIGYMTAGLARIFSALAIIVFSGSVIAEHLRRSGGEDRVVSDLLALVGRRRGSLASGLSGYIVALPAMCSITSYMILEPVVREMGRKAGGHERRFLFSAAVFSIISFNLVYPSPVLVTLTGSLAVSPAEALKFGLPVSLLLFVPVLIWMARFPAVGAHAPSGEGPLPSRLLSWAPLILPLAMILLGVLHPAAWLVGSPDVALLSGALLSAALAKKEAGDMIKRATRRAGTIIFDLCGAGAFGYVVAQGGIGPELYATLGPVVPVLLLPFLAASLIQLAQGSRVVTVVIAAEMMRGYPLEPVTLLFLISAGAFALSSFSDPYFWLVKETTGSNLKEALLWYTLPLTLCGLLVFAAAVLRWHLLI</sequence>
<keyword evidence="1" id="KW-0812">Transmembrane</keyword>
<feature type="transmembrane region" description="Helical" evidence="1">
    <location>
        <begin position="215"/>
        <end position="233"/>
    </location>
</feature>
<reference evidence="2 3" key="1">
    <citation type="submission" date="2023-03" db="EMBL/GenBank/DDBJ databases">
        <title>WGS of Methanotrichaceae archaeon Mx.</title>
        <authorList>
            <person name="Sorokin D.Y."/>
            <person name="Merkel A.Y."/>
        </authorList>
    </citation>
    <scope>NUCLEOTIDE SEQUENCE [LARGE SCALE GENOMIC DNA]</scope>
    <source>
        <strain evidence="2 3">Mx</strain>
    </source>
</reference>
<dbReference type="InterPro" id="IPR003474">
    <property type="entry name" value="Glcn_transporter"/>
</dbReference>
<feature type="transmembrane region" description="Helical" evidence="1">
    <location>
        <begin position="103"/>
        <end position="122"/>
    </location>
</feature>
<dbReference type="Proteomes" id="UP001220010">
    <property type="component" value="Unassembled WGS sequence"/>
</dbReference>
<keyword evidence="3" id="KW-1185">Reference proteome</keyword>
<comment type="caution">
    <text evidence="2">The sequence shown here is derived from an EMBL/GenBank/DDBJ whole genome shotgun (WGS) entry which is preliminary data.</text>
</comment>
<evidence type="ECO:0000313" key="3">
    <source>
        <dbReference type="Proteomes" id="UP001220010"/>
    </source>
</evidence>
<feature type="transmembrane region" description="Helical" evidence="1">
    <location>
        <begin position="382"/>
        <end position="402"/>
    </location>
</feature>